<dbReference type="Proteomes" id="UP001254813">
    <property type="component" value="Unassembled WGS sequence"/>
</dbReference>
<accession>A0ABU2FYZ9</accession>
<feature type="domain" description="DUF8054" evidence="1">
    <location>
        <begin position="14"/>
        <end position="183"/>
    </location>
</feature>
<proteinExistence type="predicted"/>
<evidence type="ECO:0000313" key="3">
    <source>
        <dbReference type="Proteomes" id="UP001254813"/>
    </source>
</evidence>
<dbReference type="InterPro" id="IPR058367">
    <property type="entry name" value="DUF8054"/>
</dbReference>
<sequence>MTVPVTAFTGASLRIPEGELLRSRVVSDAGATLAAVLDRELTGYAVFEPQDSLLGGGGDAAVLTFEDGVPVLAYDAGTDRGGPDALAALDAAGPFRVELYGLPAAAVERLHRDETCRVPPARPADRLAADPELVERTRAAAPADRRADERSSVEAFLADADRIEEIRAEARREAESRAAEWGLSEQLEE</sequence>
<evidence type="ECO:0000259" key="1">
    <source>
        <dbReference type="Pfam" id="PF26239"/>
    </source>
</evidence>
<organism evidence="2 3">
    <name type="scientific">Halogeometricum luteum</name>
    <dbReference type="NCBI Taxonomy" id="2950537"/>
    <lineage>
        <taxon>Archaea</taxon>
        <taxon>Methanobacteriati</taxon>
        <taxon>Methanobacteriota</taxon>
        <taxon>Stenosarchaea group</taxon>
        <taxon>Halobacteria</taxon>
        <taxon>Halobacteriales</taxon>
        <taxon>Haloferacaceae</taxon>
        <taxon>Halogeometricum</taxon>
    </lineage>
</organism>
<keyword evidence="3" id="KW-1185">Reference proteome</keyword>
<dbReference type="Pfam" id="PF26239">
    <property type="entry name" value="DUF8054"/>
    <property type="match status" value="1"/>
</dbReference>
<evidence type="ECO:0000313" key="2">
    <source>
        <dbReference type="EMBL" id="MDS0293755.1"/>
    </source>
</evidence>
<gene>
    <name evidence="2" type="ORF">NDI79_06165</name>
</gene>
<protein>
    <recommendedName>
        <fullName evidence="1">DUF8054 domain-containing protein</fullName>
    </recommendedName>
</protein>
<reference evidence="2 3" key="1">
    <citation type="submission" date="2022-06" db="EMBL/GenBank/DDBJ databases">
        <title>Halogeometricum sp. a new haloarchaeum isolate from saline soil.</title>
        <authorList>
            <person name="Strakova D."/>
            <person name="Galisteo C."/>
            <person name="Sanchez-Porro C."/>
            <person name="Ventosa A."/>
        </authorList>
    </citation>
    <scope>NUCLEOTIDE SEQUENCE [LARGE SCALE GENOMIC DNA]</scope>
    <source>
        <strain evidence="3">S3BR25-2</strain>
    </source>
</reference>
<dbReference type="EMBL" id="JAMQOQ010000001">
    <property type="protein sequence ID" value="MDS0293755.1"/>
    <property type="molecule type" value="Genomic_DNA"/>
</dbReference>
<comment type="caution">
    <text evidence="2">The sequence shown here is derived from an EMBL/GenBank/DDBJ whole genome shotgun (WGS) entry which is preliminary data.</text>
</comment>
<name>A0ABU2FYZ9_9EURY</name>
<dbReference type="RefSeq" id="WP_310927569.1">
    <property type="nucleotide sequence ID" value="NZ_JAMQOQ010000001.1"/>
</dbReference>